<dbReference type="EMBL" id="LRXL01000037">
    <property type="protein sequence ID" value="OAB78772.1"/>
    <property type="molecule type" value="Genomic_DNA"/>
</dbReference>
<evidence type="ECO:0000313" key="2">
    <source>
        <dbReference type="Proteomes" id="UP000077013"/>
    </source>
</evidence>
<dbReference type="STRING" id="1763537.ULVI_09325"/>
<keyword evidence="2" id="KW-1185">Reference proteome</keyword>
<dbReference type="Proteomes" id="UP000077013">
    <property type="component" value="Unassembled WGS sequence"/>
</dbReference>
<gene>
    <name evidence="1" type="ORF">ULVI_09325</name>
</gene>
<comment type="caution">
    <text evidence="1">The sequence shown here is derived from an EMBL/GenBank/DDBJ whole genome shotgun (WGS) entry which is preliminary data.</text>
</comment>
<dbReference type="RefSeq" id="WP_068592095.1">
    <property type="nucleotide sequence ID" value="NZ_LRXL01000037.1"/>
</dbReference>
<reference evidence="1 2" key="1">
    <citation type="submission" date="2016-02" db="EMBL/GenBank/DDBJ databases">
        <title>Ulvibacter sp. LPB0005, isolated from Thais luteostoma.</title>
        <authorList>
            <person name="Shin S.-K."/>
            <person name="Yi H."/>
        </authorList>
    </citation>
    <scope>NUCLEOTIDE SEQUENCE [LARGE SCALE GENOMIC DNA]</scope>
    <source>
        <strain evidence="1 2">LPB0005</strain>
    </source>
</reference>
<dbReference type="AlphaFoldDB" id="A0A167HMJ1"/>
<protein>
    <submittedName>
        <fullName evidence="1">Uncharacterized protein</fullName>
    </submittedName>
</protein>
<organism evidence="1 2">
    <name type="scientific">Cochleicola gelatinilyticus</name>
    <dbReference type="NCBI Taxonomy" id="1763537"/>
    <lineage>
        <taxon>Bacteria</taxon>
        <taxon>Pseudomonadati</taxon>
        <taxon>Bacteroidota</taxon>
        <taxon>Flavobacteriia</taxon>
        <taxon>Flavobacteriales</taxon>
        <taxon>Flavobacteriaceae</taxon>
        <taxon>Cochleicola</taxon>
    </lineage>
</organism>
<evidence type="ECO:0000313" key="1">
    <source>
        <dbReference type="EMBL" id="OAB78772.1"/>
    </source>
</evidence>
<proteinExistence type="predicted"/>
<name>A0A167HMJ1_9FLAO</name>
<sequence>MITIKKLNNLMYDVSIAIFGTKKIEFENEELAKMIKEDVLSYFWSMDKMNIAIDIEEISDERTNKKVYLLRCEALLVFNDGRDDDANTIGNYISNSFLNKLE</sequence>
<accession>A0A167HMJ1</accession>